<organism evidence="2">
    <name type="scientific">Zea mays</name>
    <name type="common">Maize</name>
    <dbReference type="NCBI Taxonomy" id="4577"/>
    <lineage>
        <taxon>Eukaryota</taxon>
        <taxon>Viridiplantae</taxon>
        <taxon>Streptophyta</taxon>
        <taxon>Embryophyta</taxon>
        <taxon>Tracheophyta</taxon>
        <taxon>Spermatophyta</taxon>
        <taxon>Magnoliopsida</taxon>
        <taxon>Liliopsida</taxon>
        <taxon>Poales</taxon>
        <taxon>Poaceae</taxon>
        <taxon>PACMAD clade</taxon>
        <taxon>Panicoideae</taxon>
        <taxon>Andropogonodae</taxon>
        <taxon>Andropogoneae</taxon>
        <taxon>Tripsacinae</taxon>
        <taxon>Zea</taxon>
    </lineage>
</organism>
<keyword evidence="2" id="KW-0378">Hydrolase</keyword>
<keyword evidence="2" id="KW-0547">Nucleotide-binding</keyword>
<gene>
    <name evidence="2" type="ORF">ZEAMMB73_Zm00001d028898</name>
</gene>
<dbReference type="GO" id="GO:0004386">
    <property type="term" value="F:helicase activity"/>
    <property type="evidence" value="ECO:0007669"/>
    <property type="project" value="UniProtKB-KW"/>
</dbReference>
<feature type="region of interest" description="Disordered" evidence="1">
    <location>
        <begin position="1"/>
        <end position="47"/>
    </location>
</feature>
<evidence type="ECO:0000256" key="1">
    <source>
        <dbReference type="SAM" id="MobiDB-lite"/>
    </source>
</evidence>
<feature type="region of interest" description="Disordered" evidence="1">
    <location>
        <begin position="59"/>
        <end position="79"/>
    </location>
</feature>
<sequence length="79" mass="8451">MTQTSTTSPSPTTPPQMPKPAPRQPPLSSLHPGLHSLPPRSLHPSLQEITTKMGTRIQKVHGISSGRENDHQVGIASPC</sequence>
<name>A0A1D6K0H8_MAIZE</name>
<feature type="compositionally biased region" description="Pro residues" evidence="1">
    <location>
        <begin position="11"/>
        <end position="25"/>
    </location>
</feature>
<dbReference type="AlphaFoldDB" id="A0A1D6K0H8"/>
<keyword evidence="2" id="KW-0347">Helicase</keyword>
<protein>
    <submittedName>
        <fullName evidence="2">DEAD-box ATP-dependent RNA helicase 24</fullName>
    </submittedName>
</protein>
<keyword evidence="2" id="KW-0067">ATP-binding</keyword>
<feature type="compositionally biased region" description="Low complexity" evidence="1">
    <location>
        <begin position="1"/>
        <end position="10"/>
    </location>
</feature>
<proteinExistence type="predicted"/>
<accession>A0A1D6K0H8</accession>
<evidence type="ECO:0000313" key="2">
    <source>
        <dbReference type="EMBL" id="ONL97301.1"/>
    </source>
</evidence>
<reference evidence="2" key="1">
    <citation type="submission" date="2015-12" db="EMBL/GenBank/DDBJ databases">
        <title>Update maize B73 reference genome by single molecule sequencing technologies.</title>
        <authorList>
            <consortium name="Maize Genome Sequencing Project"/>
            <person name="Ware D."/>
        </authorList>
    </citation>
    <scope>NUCLEOTIDE SEQUENCE [LARGE SCALE GENOMIC DNA]</scope>
    <source>
        <tissue evidence="2">Seedling</tissue>
    </source>
</reference>
<feature type="compositionally biased region" description="Low complexity" evidence="1">
    <location>
        <begin position="26"/>
        <end position="46"/>
    </location>
</feature>
<dbReference type="EMBL" id="CM007647">
    <property type="protein sequence ID" value="ONL97301.1"/>
    <property type="molecule type" value="Genomic_DNA"/>
</dbReference>